<feature type="domain" description="TF-B3" evidence="8">
    <location>
        <begin position="731"/>
        <end position="827"/>
    </location>
</feature>
<protein>
    <recommendedName>
        <fullName evidence="8">TF-B3 domain-containing protein</fullName>
    </recommendedName>
</protein>
<keyword evidence="4" id="KW-0238">DNA-binding</keyword>
<name>A0A3P6EUS3_BRAOL</name>
<keyword evidence="3" id="KW-0805">Transcription regulation</keyword>
<evidence type="ECO:0000256" key="3">
    <source>
        <dbReference type="ARBA" id="ARBA00023015"/>
    </source>
</evidence>
<reference evidence="9" key="1">
    <citation type="submission" date="2018-11" db="EMBL/GenBank/DDBJ databases">
        <authorList>
            <consortium name="Genoscope - CEA"/>
            <person name="William W."/>
        </authorList>
    </citation>
    <scope>NUCLEOTIDE SEQUENCE</scope>
</reference>
<dbReference type="FunFam" id="2.40.330.10:FF:000009">
    <property type="entry name" value="Transcriptional factor B3 family protein"/>
    <property type="match status" value="1"/>
</dbReference>
<dbReference type="FunFam" id="2.40.330.10:FF:000005">
    <property type="entry name" value="Transcriptional factor B3 family protein"/>
    <property type="match status" value="2"/>
</dbReference>
<dbReference type="GO" id="GO:0003677">
    <property type="term" value="F:DNA binding"/>
    <property type="evidence" value="ECO:0007669"/>
    <property type="project" value="UniProtKB-KW"/>
</dbReference>
<feature type="domain" description="TF-B3" evidence="8">
    <location>
        <begin position="900"/>
        <end position="998"/>
    </location>
</feature>
<dbReference type="SUPFAM" id="SSF101936">
    <property type="entry name" value="DNA-binding pseudobarrel domain"/>
    <property type="match status" value="10"/>
</dbReference>
<keyword evidence="6" id="KW-0539">Nucleus</keyword>
<feature type="domain" description="TF-B3" evidence="8">
    <location>
        <begin position="1190"/>
        <end position="1285"/>
    </location>
</feature>
<dbReference type="InterPro" id="IPR015300">
    <property type="entry name" value="DNA-bd_pseudobarrel_sf"/>
</dbReference>
<feature type="domain" description="TF-B3" evidence="8">
    <location>
        <begin position="17"/>
        <end position="111"/>
    </location>
</feature>
<proteinExistence type="predicted"/>
<dbReference type="Gene3D" id="2.40.330.10">
    <property type="entry name" value="DNA-binding pseudobarrel domain"/>
    <property type="match status" value="10"/>
</dbReference>
<feature type="domain" description="TF-B3" evidence="8">
    <location>
        <begin position="1081"/>
        <end position="1179"/>
    </location>
</feature>
<dbReference type="GO" id="GO:0005634">
    <property type="term" value="C:nucleus"/>
    <property type="evidence" value="ECO:0007669"/>
    <property type="project" value="UniProtKB-SubCell"/>
</dbReference>
<feature type="region of interest" description="Disordered" evidence="7">
    <location>
        <begin position="834"/>
        <end position="876"/>
    </location>
</feature>
<feature type="compositionally biased region" description="Basic residues" evidence="7">
    <location>
        <begin position="1061"/>
        <end position="1070"/>
    </location>
</feature>
<feature type="region of interest" description="Disordered" evidence="7">
    <location>
        <begin position="140"/>
        <end position="176"/>
    </location>
</feature>
<keyword evidence="2" id="KW-0677">Repeat</keyword>
<feature type="region of interest" description="Disordered" evidence="7">
    <location>
        <begin position="1296"/>
        <end position="1338"/>
    </location>
</feature>
<feature type="domain" description="TF-B3" evidence="8">
    <location>
        <begin position="284"/>
        <end position="380"/>
    </location>
</feature>
<feature type="domain" description="TF-B3" evidence="8">
    <location>
        <begin position="1353"/>
        <end position="1452"/>
    </location>
</feature>
<dbReference type="InterPro" id="IPR003340">
    <property type="entry name" value="B3_DNA-bd"/>
</dbReference>
<evidence type="ECO:0000256" key="4">
    <source>
        <dbReference type="ARBA" id="ARBA00023125"/>
    </source>
</evidence>
<feature type="compositionally biased region" description="Acidic residues" evidence="7">
    <location>
        <begin position="855"/>
        <end position="871"/>
    </location>
</feature>
<feature type="domain" description="TF-B3" evidence="8">
    <location>
        <begin position="453"/>
        <end position="550"/>
    </location>
</feature>
<keyword evidence="5" id="KW-0804">Transcription</keyword>
<feature type="region of interest" description="Disordered" evidence="7">
    <location>
        <begin position="1050"/>
        <end position="1082"/>
    </location>
</feature>
<evidence type="ECO:0000256" key="6">
    <source>
        <dbReference type="ARBA" id="ARBA00023242"/>
    </source>
</evidence>
<dbReference type="PANTHER" id="PTHR31674">
    <property type="entry name" value="B3 DOMAIN-CONTAINING PROTEIN REM-LIKE 3-RELATED"/>
    <property type="match status" value="1"/>
</dbReference>
<evidence type="ECO:0000256" key="7">
    <source>
        <dbReference type="SAM" id="MobiDB-lite"/>
    </source>
</evidence>
<evidence type="ECO:0000259" key="8">
    <source>
        <dbReference type="PROSITE" id="PS50863"/>
    </source>
</evidence>
<feature type="compositionally biased region" description="Basic and acidic residues" evidence="7">
    <location>
        <begin position="1071"/>
        <end position="1081"/>
    </location>
</feature>
<sequence length="1453" mass="163239">MKCSRMAYDQSLHSPNNPHFFQPLLPGFHTHLNIPVAFFLKHVQGLSNDHIKTAKLTTDASTKTWLVKVDGVRLTDGWEDFAVGHDLRIGDITIFRHEGEMVFHVTAFGPSCCDIQYTSASSHNISDDSQDQTNNTDFFFNCTGNSSGERRKRVKKNPRTKEDSSSDHSQFVAHVSPSSLSSDRLYIPTGFARSNGLNNMSGKQIIVLLNEEGRSWNLNMTYNKVGMQTFVRPGWRRFCAENGMKKGHQYTFKLVRKSAPPVIRLSRAEHESKLAPESSLHHSYFMGSVSSNSLTTDKLYLQRQFVTTNGLEKGLSEITLKNEWGGSWILGLRHCEPHNHTYLGPGWKTFCQANGIKSEDSFMLKLVGTGDTPVLLLCSSNRGKTPLECSEDRDDVNSVSSDTSCEDDSKEESQESDKESIEDEDSSRQCIVIEKEKNSLRCICSSPYSKHRFVRLTLTQSALKTSVLYLPLAFTRMNGINKPRKIMLLGKDGVKKQVVDLLKNKSSGTMRIGKGWREFCDAHGVKVGESFQLELFREDEESIPPMDETTFNRSEADLDQAAGTVDKEVSFYCCDIQYTSASSHNIIDDITGNSSGEKRKRVKKNPRTKEESSSDHSHFVAHVSPSSLSCDRLYVPKGFAKSNGLDNMSGKEIVLLNEEGRSWNLNITYNESGMHTFVRPGWRSFCAENGMNQGHHCTFELVRKSAPPVLRLSRAEDDPKPAPESSLHHSYYVGSVSSNSLRTDKLYLQMKFVAANGLKKGFSEIILKNEWGGRWSVGLRHYASSNRTYLGPGWKTFCQVNGIKAEDSFMFKLVETGDKPVLLLCTSNRGKTPLECSEDSDDVNSLSSDTSSGDDSGEESQESEEESLEDDSSSKDCVEMEKRKRSLRCKYPSSYSKHRFVRLTLTQNALKTSVKHLPLGFTRVNGINKPRKIMLLGKDGVKKWVVDLLKNKSTGTMRIRKGWRELCDAHGVKVGESFLLELIWDEEAIPVLKLLCPEKKTPVVQYFLTLCQVSLSCSSLHEGEMVFHVTAFGPSFCDIQYTSASSHNINDDITENSSGEKRKRVKKKPRRKEESSSDHSHFMAHVSPSSLRFDRLYVPISFSRSNGLDNMSGKEIALLNQEGRSWNLNITYTKASVQTLVGPGWRRFCAENGMNQGHHYTFKLVGKSAPPVIRLSLAEPAPEPSLHHSYYVGSISSNSLRTDKLYIQRKFVNANGLKGLSEIILKSECGGRWSLGLRYYKSLDHTYLGPGWKTFCQVNGIKTGDSFMFKVVETGDKPVLLLCSYNHGKIPLECSEESDDVNSLSSDTSSGESQESEEENFEDEGSSEESFEMVKRENSSRCRASSSYSQDRFVKLTLTPRALKTYKLMLPLGFTRVNGINKPGKITLLDKDGVKKQVVDLLDQNRNIGIMRLGKGWREFCDAHGVKVGQSFLLELIWEDEEAIPVLKFCTKL</sequence>
<feature type="compositionally biased region" description="Low complexity" evidence="7">
    <location>
        <begin position="843"/>
        <end position="854"/>
    </location>
</feature>
<feature type="region of interest" description="Disordered" evidence="7">
    <location>
        <begin position="386"/>
        <end position="427"/>
    </location>
</feature>
<dbReference type="CDD" id="cd10017">
    <property type="entry name" value="B3_DNA"/>
    <property type="match status" value="10"/>
</dbReference>
<accession>A0A3P6EUS3</accession>
<dbReference type="PANTHER" id="PTHR31674:SF22">
    <property type="entry name" value="B3 DOMAIN-CONTAINING PROTEIN REM17"/>
    <property type="match status" value="1"/>
</dbReference>
<dbReference type="Pfam" id="PF02362">
    <property type="entry name" value="B3"/>
    <property type="match status" value="9"/>
</dbReference>
<feature type="compositionally biased region" description="Acidic residues" evidence="7">
    <location>
        <begin position="1314"/>
        <end position="1331"/>
    </location>
</feature>
<feature type="domain" description="TF-B3" evidence="8">
    <location>
        <begin position="618"/>
        <end position="716"/>
    </location>
</feature>
<dbReference type="InterPro" id="IPR039218">
    <property type="entry name" value="REM_fam"/>
</dbReference>
<evidence type="ECO:0000256" key="2">
    <source>
        <dbReference type="ARBA" id="ARBA00022737"/>
    </source>
</evidence>
<feature type="region of interest" description="Disordered" evidence="7">
    <location>
        <begin position="589"/>
        <end position="618"/>
    </location>
</feature>
<feature type="compositionally biased region" description="Basic and acidic residues" evidence="7">
    <location>
        <begin position="607"/>
        <end position="618"/>
    </location>
</feature>
<gene>
    <name evidence="9" type="ORF">BOLC5T31165H</name>
</gene>
<feature type="compositionally biased region" description="Low complexity" evidence="7">
    <location>
        <begin position="1302"/>
        <end position="1313"/>
    </location>
</feature>
<dbReference type="EMBL" id="LR031877">
    <property type="protein sequence ID" value="VDD43618.1"/>
    <property type="molecule type" value="Genomic_DNA"/>
</dbReference>
<comment type="subcellular location">
    <subcellularLocation>
        <location evidence="1">Nucleus</location>
    </subcellularLocation>
</comment>
<feature type="domain" description="TF-B3" evidence="8">
    <location>
        <begin position="170"/>
        <end position="269"/>
    </location>
</feature>
<dbReference type="SMART" id="SM01019">
    <property type="entry name" value="B3"/>
    <property type="match status" value="10"/>
</dbReference>
<organism evidence="9">
    <name type="scientific">Brassica oleracea</name>
    <name type="common">Wild cabbage</name>
    <dbReference type="NCBI Taxonomy" id="3712"/>
    <lineage>
        <taxon>Eukaryota</taxon>
        <taxon>Viridiplantae</taxon>
        <taxon>Streptophyta</taxon>
        <taxon>Embryophyta</taxon>
        <taxon>Tracheophyta</taxon>
        <taxon>Spermatophyta</taxon>
        <taxon>Magnoliopsida</taxon>
        <taxon>eudicotyledons</taxon>
        <taxon>Gunneridae</taxon>
        <taxon>Pentapetalae</taxon>
        <taxon>rosids</taxon>
        <taxon>malvids</taxon>
        <taxon>Brassicales</taxon>
        <taxon>Brassicaceae</taxon>
        <taxon>Brassiceae</taxon>
        <taxon>Brassica</taxon>
    </lineage>
</organism>
<evidence type="ECO:0000256" key="5">
    <source>
        <dbReference type="ARBA" id="ARBA00023163"/>
    </source>
</evidence>
<evidence type="ECO:0000313" key="9">
    <source>
        <dbReference type="EMBL" id="VDD43618.1"/>
    </source>
</evidence>
<evidence type="ECO:0000256" key="1">
    <source>
        <dbReference type="ARBA" id="ARBA00004123"/>
    </source>
</evidence>
<dbReference type="PROSITE" id="PS50863">
    <property type="entry name" value="B3"/>
    <property type="match status" value="10"/>
</dbReference>